<name>D6GQ94_FILAD</name>
<evidence type="ECO:0008006" key="4">
    <source>
        <dbReference type="Google" id="ProtNLM"/>
    </source>
</evidence>
<dbReference type="KEGG" id="faa:HMPREF0389_00869"/>
<comment type="similarity">
    <text evidence="1">Belongs to the asp23 family.</text>
</comment>
<dbReference type="RefSeq" id="WP_014262862.1">
    <property type="nucleotide sequence ID" value="NC_016630.1"/>
</dbReference>
<proteinExistence type="inferred from homology"/>
<dbReference type="AlphaFoldDB" id="D6GQ94"/>
<dbReference type="InterPro" id="IPR005531">
    <property type="entry name" value="Asp23"/>
</dbReference>
<dbReference type="HOGENOM" id="CLU_113198_2_2_9"/>
<dbReference type="Proteomes" id="UP000007468">
    <property type="component" value="Chromosome"/>
</dbReference>
<gene>
    <name evidence="2" type="ordered locus">HMPREF0389_00869</name>
</gene>
<dbReference type="eggNOG" id="COG1302">
    <property type="taxonomic scope" value="Bacteria"/>
</dbReference>
<dbReference type="Pfam" id="PF03780">
    <property type="entry name" value="Asp23"/>
    <property type="match status" value="1"/>
</dbReference>
<evidence type="ECO:0000313" key="2">
    <source>
        <dbReference type="EMBL" id="EFE28947.2"/>
    </source>
</evidence>
<reference evidence="3" key="1">
    <citation type="submission" date="2010-12" db="EMBL/GenBank/DDBJ databases">
        <title>The genome sequence of Filifactor alocis strain ATCC 35896.</title>
        <authorList>
            <consortium name="The Broad Institute Genome Sequencing Platform"/>
            <person name="Ward D."/>
            <person name="Earl A."/>
            <person name="Feldgarden M."/>
            <person name="Young S.K."/>
            <person name="Gargeya S."/>
            <person name="Zeng Q."/>
            <person name="Alvarado L."/>
            <person name="Berlin A."/>
            <person name="Bochicchio J."/>
            <person name="Chapman S.B."/>
            <person name="Chen Z."/>
            <person name="Freedman E."/>
            <person name="Gellesch M."/>
            <person name="Goldberg J."/>
            <person name="Griggs A."/>
            <person name="Gujja S."/>
            <person name="Heilman E."/>
            <person name="Heiman D."/>
            <person name="Howarth C."/>
            <person name="Mehta T."/>
            <person name="Neiman D."/>
            <person name="Pearson M."/>
            <person name="Roberts A."/>
            <person name="Saif S."/>
            <person name="Shea T."/>
            <person name="Shenoy N."/>
            <person name="Sisk P."/>
            <person name="Stolte C."/>
            <person name="Sykes S."/>
            <person name="White J."/>
            <person name="Yandava C."/>
            <person name="Izard J."/>
            <person name="Blanton J.M."/>
            <person name="Baranova O.V."/>
            <person name="Tanner A.C."/>
            <person name="Dewhirst F.E."/>
            <person name="Haas B."/>
            <person name="Nusbaum C."/>
            <person name="Birren B."/>
        </authorList>
    </citation>
    <scope>NUCLEOTIDE SEQUENCE [LARGE SCALE GENOMIC DNA]</scope>
    <source>
        <strain evidence="3">ATCC 35896 / CCUG 47790 / D40 B5</strain>
    </source>
</reference>
<dbReference type="PANTHER" id="PTHR34297">
    <property type="entry name" value="HYPOTHETICAL CYTOSOLIC PROTEIN-RELATED"/>
    <property type="match status" value="1"/>
</dbReference>
<evidence type="ECO:0000313" key="3">
    <source>
        <dbReference type="Proteomes" id="UP000007468"/>
    </source>
</evidence>
<keyword evidence="3" id="KW-1185">Reference proteome</keyword>
<dbReference type="PANTHER" id="PTHR34297:SF2">
    <property type="entry name" value="ASP23_GLS24 FAMILY ENVELOPE STRESS RESPONSE PROTEIN"/>
    <property type="match status" value="1"/>
</dbReference>
<organism evidence="2 3">
    <name type="scientific">Filifactor alocis (strain ATCC 35896 / CCUG 47790 / D40 B5)</name>
    <name type="common">Fusobacterium alocis</name>
    <dbReference type="NCBI Taxonomy" id="546269"/>
    <lineage>
        <taxon>Bacteria</taxon>
        <taxon>Bacillati</taxon>
        <taxon>Bacillota</taxon>
        <taxon>Clostridia</taxon>
        <taxon>Peptostreptococcales</taxon>
        <taxon>Filifactoraceae</taxon>
        <taxon>Filifactor</taxon>
    </lineage>
</organism>
<dbReference type="PATRIC" id="fig|546269.5.peg.1363"/>
<sequence length="117" mass="12761">MSTCKVNEHGAIYIEKDVVAKIANNAAKECYGLVGMASRNKNGIVELLSFANGTKGISVDIVDGVVYLNLFVIIQYGTNIAVVSENIIERVKYYIEHQTGLKVGEITINVDGVRVQK</sequence>
<accession>D6GQ94</accession>
<protein>
    <recommendedName>
        <fullName evidence="4">Asp23/Gls24 family envelope stress response protein</fullName>
    </recommendedName>
</protein>
<dbReference type="STRING" id="546269.HMPREF0389_00869"/>
<dbReference type="OrthoDB" id="9791482at2"/>
<dbReference type="EMBL" id="CP002390">
    <property type="protein sequence ID" value="EFE28947.2"/>
    <property type="molecule type" value="Genomic_DNA"/>
</dbReference>
<evidence type="ECO:0000256" key="1">
    <source>
        <dbReference type="ARBA" id="ARBA00005721"/>
    </source>
</evidence>